<dbReference type="SUPFAM" id="SSF46689">
    <property type="entry name" value="Homeodomain-like"/>
    <property type="match status" value="1"/>
</dbReference>
<feature type="domain" description="HTH tetR-type" evidence="3">
    <location>
        <begin position="9"/>
        <end position="69"/>
    </location>
</feature>
<dbReference type="InterPro" id="IPR009057">
    <property type="entry name" value="Homeodomain-like_sf"/>
</dbReference>
<dbReference type="Gene3D" id="1.10.357.10">
    <property type="entry name" value="Tetracycline Repressor, domain 2"/>
    <property type="match status" value="1"/>
</dbReference>
<evidence type="ECO:0000256" key="2">
    <source>
        <dbReference type="PROSITE-ProRule" id="PRU00335"/>
    </source>
</evidence>
<accession>A0ABX7AXL1</accession>
<dbReference type="Proteomes" id="UP000596049">
    <property type="component" value="Chromosome"/>
</dbReference>
<organism evidence="4 5">
    <name type="scientific">Lysinibacillus agricola</name>
    <dbReference type="NCBI Taxonomy" id="2590012"/>
    <lineage>
        <taxon>Bacteria</taxon>
        <taxon>Bacillati</taxon>
        <taxon>Bacillota</taxon>
        <taxon>Bacilli</taxon>
        <taxon>Bacillales</taxon>
        <taxon>Bacillaceae</taxon>
        <taxon>Lysinibacillus</taxon>
    </lineage>
</organism>
<keyword evidence="5" id="KW-1185">Reference proteome</keyword>
<evidence type="ECO:0000259" key="3">
    <source>
        <dbReference type="PROSITE" id="PS50977"/>
    </source>
</evidence>
<evidence type="ECO:0000313" key="5">
    <source>
        <dbReference type="Proteomes" id="UP000596049"/>
    </source>
</evidence>
<proteinExistence type="predicted"/>
<dbReference type="RefSeq" id="WP_053596913.1">
    <property type="nucleotide sequence ID" value="NZ_CP067341.1"/>
</dbReference>
<gene>
    <name evidence="4" type="ORF">FJQ98_11330</name>
</gene>
<keyword evidence="1 2" id="KW-0238">DNA-binding</keyword>
<evidence type="ECO:0000313" key="4">
    <source>
        <dbReference type="EMBL" id="QQP14541.1"/>
    </source>
</evidence>
<feature type="DNA-binding region" description="H-T-H motif" evidence="2">
    <location>
        <begin position="32"/>
        <end position="51"/>
    </location>
</feature>
<evidence type="ECO:0000256" key="1">
    <source>
        <dbReference type="ARBA" id="ARBA00023125"/>
    </source>
</evidence>
<dbReference type="Pfam" id="PF00440">
    <property type="entry name" value="TetR_N"/>
    <property type="match status" value="1"/>
</dbReference>
<protein>
    <submittedName>
        <fullName evidence="4">TetR/AcrR family transcriptional regulator</fullName>
    </submittedName>
</protein>
<dbReference type="PROSITE" id="PS50977">
    <property type="entry name" value="HTH_TETR_2"/>
    <property type="match status" value="1"/>
</dbReference>
<sequence length="221" mass="26111">MYRKEIQMSRMWQYFVDATAQIIEEEGIKNVTARKVAVKAGYTSSTIYNYFGDLSQLIFFASMRFINDYIKEVPGYMDQGETYLEKYILSWECFCNHSFKQPEIYHAIFIADLGETPKSLLENYYAVYNNDLIGIPDEIKMLLLEHNLTKRNKALLEKSIKEKFQGNEYSNEIVEEVNEMCVLIWQGTMSAIMNKRMDYEIEKVVENTIKYMRYILESKIS</sequence>
<dbReference type="InterPro" id="IPR001647">
    <property type="entry name" value="HTH_TetR"/>
</dbReference>
<dbReference type="EMBL" id="CP067341">
    <property type="protein sequence ID" value="QQP14541.1"/>
    <property type="molecule type" value="Genomic_DNA"/>
</dbReference>
<name>A0ABX7AXL1_9BACI</name>
<reference evidence="4 5" key="1">
    <citation type="submission" date="2020-01" db="EMBL/GenBank/DDBJ databases">
        <authorList>
            <person name="Liu G."/>
            <person name="Liu B."/>
        </authorList>
    </citation>
    <scope>NUCLEOTIDE SEQUENCE [LARGE SCALE GENOMIC DNA]</scope>
    <source>
        <strain evidence="4 5">FJAT-51161</strain>
    </source>
</reference>